<protein>
    <submittedName>
        <fullName evidence="2">Uncharacterized protein</fullName>
    </submittedName>
</protein>
<organism evidence="2 3">
    <name type="scientific">Euplotes crassus</name>
    <dbReference type="NCBI Taxonomy" id="5936"/>
    <lineage>
        <taxon>Eukaryota</taxon>
        <taxon>Sar</taxon>
        <taxon>Alveolata</taxon>
        <taxon>Ciliophora</taxon>
        <taxon>Intramacronucleata</taxon>
        <taxon>Spirotrichea</taxon>
        <taxon>Hypotrichia</taxon>
        <taxon>Euplotida</taxon>
        <taxon>Euplotidae</taxon>
        <taxon>Moneuplotes</taxon>
    </lineage>
</organism>
<dbReference type="EMBL" id="CAMPGE010008684">
    <property type="protein sequence ID" value="CAI2367571.1"/>
    <property type="molecule type" value="Genomic_DNA"/>
</dbReference>
<comment type="caution">
    <text evidence="2">The sequence shown here is derived from an EMBL/GenBank/DDBJ whole genome shotgun (WGS) entry which is preliminary data.</text>
</comment>
<dbReference type="AlphaFoldDB" id="A0AAD1XEA3"/>
<dbReference type="Proteomes" id="UP001295684">
    <property type="component" value="Unassembled WGS sequence"/>
</dbReference>
<feature type="compositionally biased region" description="Basic and acidic residues" evidence="1">
    <location>
        <begin position="216"/>
        <end position="229"/>
    </location>
</feature>
<name>A0AAD1XEA3_EUPCR</name>
<feature type="compositionally biased region" description="Basic and acidic residues" evidence="1">
    <location>
        <begin position="39"/>
        <end position="64"/>
    </location>
</feature>
<keyword evidence="3" id="KW-1185">Reference proteome</keyword>
<feature type="compositionally biased region" description="Basic residues" evidence="1">
    <location>
        <begin position="206"/>
        <end position="215"/>
    </location>
</feature>
<feature type="region of interest" description="Disordered" evidence="1">
    <location>
        <begin position="39"/>
        <end position="251"/>
    </location>
</feature>
<sequence length="390" mass="45526">MCISECLNSFRVVLGSSMKPFREFFAQLSKKVKQKSLKDAIKMADNKDKARQEDPNLKDYKSETDSIIESLGSGEEEQSEEEISVKKNFLAKSKKQESKEESKEESILEDPPIEENKSDDKMDEDSEDKKEVEKEENKDEDSDYKADNPSDIISGKSSEKEKKSTPKRVTRKRLRREIKDLESPEVKTTPKKKRGPYKKKDASPKRSLRERRSKKVLSDNEFHLSEKINKSSSKTTPKKSHLQSNRERTSKATQELQKLALIRTKLDNVLKEKFTSIDLVAEENSDKIFEDFEFLSRKEIDVKSLCMTGICKSLHKFQRYCKQKYKRYKEKKQDPSYSLLSTEKKAQDAQCLKILQKIVDHSKKILHKFRDLVNEYFFDYTVGFDESGFK</sequence>
<feature type="compositionally biased region" description="Basic residues" evidence="1">
    <location>
        <begin position="165"/>
        <end position="176"/>
    </location>
</feature>
<reference evidence="2" key="1">
    <citation type="submission" date="2023-07" db="EMBL/GenBank/DDBJ databases">
        <authorList>
            <consortium name="AG Swart"/>
            <person name="Singh M."/>
            <person name="Singh A."/>
            <person name="Seah K."/>
            <person name="Emmerich C."/>
        </authorList>
    </citation>
    <scope>NUCLEOTIDE SEQUENCE</scope>
    <source>
        <strain evidence="2">DP1</strain>
    </source>
</reference>
<evidence type="ECO:0000256" key="1">
    <source>
        <dbReference type="SAM" id="MobiDB-lite"/>
    </source>
</evidence>
<evidence type="ECO:0000313" key="3">
    <source>
        <dbReference type="Proteomes" id="UP001295684"/>
    </source>
</evidence>
<feature type="compositionally biased region" description="Basic and acidic residues" evidence="1">
    <location>
        <begin position="127"/>
        <end position="148"/>
    </location>
</feature>
<proteinExistence type="predicted"/>
<evidence type="ECO:0000313" key="2">
    <source>
        <dbReference type="EMBL" id="CAI2367571.1"/>
    </source>
</evidence>
<gene>
    <name evidence="2" type="ORF">ECRASSUSDP1_LOCUS8858</name>
</gene>
<accession>A0AAD1XEA3</accession>
<feature type="compositionally biased region" description="Basic and acidic residues" evidence="1">
    <location>
        <begin position="94"/>
        <end position="106"/>
    </location>
</feature>